<evidence type="ECO:0000256" key="1">
    <source>
        <dbReference type="ARBA" id="ARBA00023015"/>
    </source>
</evidence>
<dbReference type="Pfam" id="PF00455">
    <property type="entry name" value="DeoRC"/>
    <property type="match status" value="1"/>
</dbReference>
<dbReference type="PANTHER" id="PTHR30363">
    <property type="entry name" value="HTH-TYPE TRANSCRIPTIONAL REGULATOR SRLR-RELATED"/>
    <property type="match status" value="1"/>
</dbReference>
<evidence type="ECO:0000313" key="5">
    <source>
        <dbReference type="EMBL" id="KSU83470.1"/>
    </source>
</evidence>
<evidence type="ECO:0000313" key="6">
    <source>
        <dbReference type="Proteomes" id="UP000054099"/>
    </source>
</evidence>
<dbReference type="InterPro" id="IPR014036">
    <property type="entry name" value="DeoR-like_C"/>
</dbReference>
<keyword evidence="3" id="KW-0804">Transcription</keyword>
<dbReference type="GO" id="GO:0003700">
    <property type="term" value="F:DNA-binding transcription factor activity"/>
    <property type="evidence" value="ECO:0007669"/>
    <property type="project" value="InterPro"/>
</dbReference>
<dbReference type="Gene3D" id="1.10.10.10">
    <property type="entry name" value="Winged helix-like DNA-binding domain superfamily/Winged helix DNA-binding domain"/>
    <property type="match status" value="1"/>
</dbReference>
<dbReference type="PANTHER" id="PTHR30363:SF51">
    <property type="entry name" value="HTH-TYPE TRANSCRIPTIONAL REPRESSOR GLCR"/>
    <property type="match status" value="1"/>
</dbReference>
<keyword evidence="1" id="KW-0805">Transcription regulation</keyword>
<dbReference type="PROSITE" id="PS00894">
    <property type="entry name" value="HTH_DEOR_1"/>
    <property type="match status" value="1"/>
</dbReference>
<accession>A0A0V8J8S7</accession>
<keyword evidence="6" id="KW-1185">Reference proteome</keyword>
<dbReference type="InterPro" id="IPR050313">
    <property type="entry name" value="Carb_Metab_HTH_regulators"/>
</dbReference>
<reference evidence="5 6" key="1">
    <citation type="journal article" date="2014" name="Antonie Van Leeuwenhoek">
        <title>Fictibacillus enclensis sp. nov., isolated from marine sediment.</title>
        <authorList>
            <person name="Dastager S.G."/>
            <person name="Mawlankar R."/>
            <person name="Srinivasan K."/>
            <person name="Tang S.K."/>
            <person name="Lee J.C."/>
            <person name="Ramana V.V."/>
            <person name="Shouche Y.S."/>
        </authorList>
    </citation>
    <scope>NUCLEOTIDE SEQUENCE [LARGE SCALE GENOMIC DNA]</scope>
    <source>
        <strain evidence="5 6">NIO-1003</strain>
    </source>
</reference>
<dbReference type="Pfam" id="PF08220">
    <property type="entry name" value="HTH_DeoR"/>
    <property type="match status" value="1"/>
</dbReference>
<feature type="domain" description="HTH deoR-type" evidence="4">
    <location>
        <begin position="3"/>
        <end position="58"/>
    </location>
</feature>
<protein>
    <submittedName>
        <fullName evidence="5">DeoR family transcriptional regulator</fullName>
    </submittedName>
</protein>
<dbReference type="PROSITE" id="PS51000">
    <property type="entry name" value="HTH_DEOR_2"/>
    <property type="match status" value="1"/>
</dbReference>
<dbReference type="EMBL" id="LNQN01000002">
    <property type="protein sequence ID" value="KSU83470.1"/>
    <property type="molecule type" value="Genomic_DNA"/>
</dbReference>
<evidence type="ECO:0000259" key="4">
    <source>
        <dbReference type="PROSITE" id="PS51000"/>
    </source>
</evidence>
<dbReference type="InterPro" id="IPR037171">
    <property type="entry name" value="NagB/RpiA_transferase-like"/>
</dbReference>
<proteinExistence type="predicted"/>
<name>A0A0V8J8S7_9BACL</name>
<dbReference type="InterPro" id="IPR036390">
    <property type="entry name" value="WH_DNA-bd_sf"/>
</dbReference>
<sequence>MYQDERMEAILHYLKEHERVDMETICNMNNVSRDTARRDLVKLEEEGKIVRLRGGAKSPTLFHDVSNYDERLQKASEEKKRIGKYAAGLILDGDHLLLDASTTVQFLAENIHTKDNVVVTNSIDIAGILSKKEDIFIHLLGGLLNNSHRSIYGSRTIQHLADFKVNKLFLGACGISSDGLTIPFEEEGFLLKEMISRSDQVILLADSSKFNRTYFQKVCGWNKIDILVTDQEMEPKLKKQLEQFEIEIIVL</sequence>
<organism evidence="5 6">
    <name type="scientific">Fictibacillus enclensis</name>
    <dbReference type="NCBI Taxonomy" id="1017270"/>
    <lineage>
        <taxon>Bacteria</taxon>
        <taxon>Bacillati</taxon>
        <taxon>Bacillota</taxon>
        <taxon>Bacilli</taxon>
        <taxon>Bacillales</taxon>
        <taxon>Fictibacillaceae</taxon>
        <taxon>Fictibacillus</taxon>
    </lineage>
</organism>
<dbReference type="RefSeq" id="WP_061972309.1">
    <property type="nucleotide sequence ID" value="NZ_FMAV01000002.1"/>
</dbReference>
<dbReference type="GO" id="GO:0003677">
    <property type="term" value="F:DNA binding"/>
    <property type="evidence" value="ECO:0007669"/>
    <property type="project" value="UniProtKB-KW"/>
</dbReference>
<dbReference type="InterPro" id="IPR001034">
    <property type="entry name" value="DeoR_HTH"/>
</dbReference>
<dbReference type="InterPro" id="IPR036388">
    <property type="entry name" value="WH-like_DNA-bd_sf"/>
</dbReference>
<dbReference type="Proteomes" id="UP000054099">
    <property type="component" value="Unassembled WGS sequence"/>
</dbReference>
<evidence type="ECO:0000256" key="2">
    <source>
        <dbReference type="ARBA" id="ARBA00023125"/>
    </source>
</evidence>
<dbReference type="InterPro" id="IPR018356">
    <property type="entry name" value="Tscrpt_reg_HTH_DeoR_CS"/>
</dbReference>
<dbReference type="SUPFAM" id="SSF46785">
    <property type="entry name" value="Winged helix' DNA-binding domain"/>
    <property type="match status" value="1"/>
</dbReference>
<gene>
    <name evidence="5" type="ORF">AS030_12985</name>
</gene>
<dbReference type="AlphaFoldDB" id="A0A0V8J8S7"/>
<dbReference type="SMART" id="SM00420">
    <property type="entry name" value="HTH_DEOR"/>
    <property type="match status" value="1"/>
</dbReference>
<dbReference type="Gene3D" id="3.40.50.1360">
    <property type="match status" value="1"/>
</dbReference>
<dbReference type="SMART" id="SM01134">
    <property type="entry name" value="DeoRC"/>
    <property type="match status" value="1"/>
</dbReference>
<evidence type="ECO:0000256" key="3">
    <source>
        <dbReference type="ARBA" id="ARBA00023163"/>
    </source>
</evidence>
<dbReference type="OrthoDB" id="9798651at2"/>
<comment type="caution">
    <text evidence="5">The sequence shown here is derived from an EMBL/GenBank/DDBJ whole genome shotgun (WGS) entry which is preliminary data.</text>
</comment>
<dbReference type="SUPFAM" id="SSF100950">
    <property type="entry name" value="NagB/RpiA/CoA transferase-like"/>
    <property type="match status" value="1"/>
</dbReference>
<keyword evidence="2" id="KW-0238">DNA-binding</keyword>